<feature type="binding site" evidence="4">
    <location>
        <position position="180"/>
    </location>
    <ligand>
        <name>glycerol</name>
        <dbReference type="ChEBI" id="CHEBI:17754"/>
    </ligand>
</feature>
<reference evidence="7 8" key="1">
    <citation type="journal article" date="2017" name="Int. J. Syst. Evol. Microbiol.">
        <title>Jeotgalibaca porci sp. nov. and Jeotgalibaca arthritidis sp. nov., isolated from pigs, and emended description of the genus Jeotgalibaca.</title>
        <authorList>
            <person name="Zamora L."/>
            <person name="Perez-Sancho M."/>
            <person name="Dominguez L."/>
            <person name="Fernandez-Garayzabal J.F."/>
            <person name="Vela A.I."/>
        </authorList>
    </citation>
    <scope>NUCLEOTIDE SEQUENCE [LARGE SCALE GENOMIC DNA]</scope>
    <source>
        <strain evidence="7 8">CECT 9157</strain>
    </source>
</reference>
<feature type="binding site" evidence="4">
    <location>
        <position position="282"/>
    </location>
    <ligand>
        <name>glycerol</name>
        <dbReference type="ChEBI" id="CHEBI:17754"/>
    </ligand>
</feature>
<dbReference type="InterPro" id="IPR018211">
    <property type="entry name" value="ADH_Fe_CS"/>
</dbReference>
<dbReference type="Pfam" id="PF00465">
    <property type="entry name" value="Fe-ADH"/>
    <property type="match status" value="1"/>
</dbReference>
<dbReference type="KEGG" id="jar:G7057_00725"/>
<dbReference type="Gene3D" id="1.20.1090.10">
    <property type="entry name" value="Dehydroquinate synthase-like - alpha domain"/>
    <property type="match status" value="1"/>
</dbReference>
<accession>A0A6G7K7C3</accession>
<evidence type="ECO:0000313" key="8">
    <source>
        <dbReference type="Proteomes" id="UP000501451"/>
    </source>
</evidence>
<dbReference type="AlphaFoldDB" id="A0A6G7K7C3"/>
<feature type="binding site" evidence="5">
    <location>
        <begin position="125"/>
        <end position="128"/>
    </location>
    <ligand>
        <name>NAD(+)</name>
        <dbReference type="ChEBI" id="CHEBI:57540"/>
    </ligand>
</feature>
<sequence>MSQMQNQPLSFVRVGPQQYRCEEGAIDELTHQLYQMKAKKILIVHGNLSWKKARPYFKSIYRSNFSIEEYQFSGECTDPTINSIKTVIEESNADVVIGVGGGKIMDTVKYAAYLANRCPFVLVPTLASNCAPWTPVSVLYHEDGSFDRLDVLPIQALLLLIEPRLIFDAPRDYFIAGMADTLAKWYESDEILSQPHLQTQPFLTMAQTAAQLCQQTILEKGGKALEDLDQNHLTADFVAVSEVIISISGLVGGFGDDLARTTVAHEIHDALTIYPEAHHFLHGHKVGYGILVQLSLEEKWDEITRLRQFYTSLAIPISLADMKLDYLTDEDLTDIANRASLPELPVHNLPYPVNAENLVQAIKKLESF</sequence>
<dbReference type="GO" id="GO:0046872">
    <property type="term" value="F:metal ion binding"/>
    <property type="evidence" value="ECO:0007669"/>
    <property type="project" value="UniProtKB-KW"/>
</dbReference>
<dbReference type="CDD" id="cd08172">
    <property type="entry name" value="GlyDH-like"/>
    <property type="match status" value="1"/>
</dbReference>
<gene>
    <name evidence="7" type="ORF">G7057_00725</name>
</gene>
<dbReference type="RefSeq" id="WP_166160580.1">
    <property type="nucleotide sequence ID" value="NZ_CP049740.1"/>
</dbReference>
<dbReference type="GO" id="GO:0016614">
    <property type="term" value="F:oxidoreductase activity, acting on CH-OH group of donors"/>
    <property type="evidence" value="ECO:0007669"/>
    <property type="project" value="InterPro"/>
</dbReference>
<keyword evidence="5" id="KW-0520">NAD</keyword>
<keyword evidence="2 4" id="KW-0479">Metal-binding</keyword>
<keyword evidence="3" id="KW-0560">Oxidoreductase</keyword>
<name>A0A6G7K7C3_9LACT</name>
<protein>
    <submittedName>
        <fullName evidence="7">Iron-containing alcohol dehydrogenase family protein</fullName>
    </submittedName>
</protein>
<feature type="binding site" evidence="5">
    <location>
        <position position="140"/>
    </location>
    <ligand>
        <name>NAD(+)</name>
        <dbReference type="ChEBI" id="CHEBI:57540"/>
    </ligand>
</feature>
<evidence type="ECO:0000256" key="4">
    <source>
        <dbReference type="PIRSR" id="PIRSR000112-1"/>
    </source>
</evidence>
<dbReference type="PANTHER" id="PTHR43616:SF3">
    <property type="entry name" value="HYDROXYCARBOXYLATE DEHYDROGENASE A"/>
    <property type="match status" value="1"/>
</dbReference>
<organism evidence="7 8">
    <name type="scientific">Jeotgalibaca arthritidis</name>
    <dbReference type="NCBI Taxonomy" id="1868794"/>
    <lineage>
        <taxon>Bacteria</taxon>
        <taxon>Bacillati</taxon>
        <taxon>Bacillota</taxon>
        <taxon>Bacilli</taxon>
        <taxon>Lactobacillales</taxon>
        <taxon>Carnobacteriaceae</taxon>
        <taxon>Jeotgalibaca</taxon>
    </lineage>
</organism>
<evidence type="ECO:0000256" key="2">
    <source>
        <dbReference type="ARBA" id="ARBA00022723"/>
    </source>
</evidence>
<keyword evidence="4" id="KW-0862">Zinc</keyword>
<proteinExistence type="inferred from homology"/>
<dbReference type="PANTHER" id="PTHR43616">
    <property type="entry name" value="GLYCEROL DEHYDROGENASE"/>
    <property type="match status" value="1"/>
</dbReference>
<dbReference type="PROSITE" id="PS00913">
    <property type="entry name" value="ADH_IRON_1"/>
    <property type="match status" value="1"/>
</dbReference>
<feature type="binding site" evidence="5">
    <location>
        <position position="134"/>
    </location>
    <ligand>
        <name>NAD(+)</name>
        <dbReference type="ChEBI" id="CHEBI:57540"/>
    </ligand>
</feature>
<feature type="binding site" evidence="5">
    <location>
        <begin position="102"/>
        <end position="106"/>
    </location>
    <ligand>
        <name>NAD(+)</name>
        <dbReference type="ChEBI" id="CHEBI:57540"/>
    </ligand>
</feature>
<dbReference type="InterPro" id="IPR016205">
    <property type="entry name" value="Glycerol_DH"/>
</dbReference>
<evidence type="ECO:0000256" key="3">
    <source>
        <dbReference type="ARBA" id="ARBA00023002"/>
    </source>
</evidence>
<feature type="binding site" evidence="4">
    <location>
        <position position="265"/>
    </location>
    <ligand>
        <name>glycerol</name>
        <dbReference type="ChEBI" id="CHEBI:17754"/>
    </ligand>
</feature>
<dbReference type="InterPro" id="IPR001670">
    <property type="entry name" value="ADH_Fe/GldA"/>
</dbReference>
<feature type="domain" description="Alcohol dehydrogenase iron-type/glycerol dehydrogenase GldA" evidence="6">
    <location>
        <begin position="16"/>
        <end position="144"/>
    </location>
</feature>
<dbReference type="Gene3D" id="3.40.50.1970">
    <property type="match status" value="1"/>
</dbReference>
<evidence type="ECO:0000256" key="5">
    <source>
        <dbReference type="PIRSR" id="PIRSR000112-3"/>
    </source>
</evidence>
<evidence type="ECO:0000259" key="6">
    <source>
        <dbReference type="Pfam" id="PF00465"/>
    </source>
</evidence>
<dbReference type="EMBL" id="CP049740">
    <property type="protein sequence ID" value="QII81137.1"/>
    <property type="molecule type" value="Genomic_DNA"/>
</dbReference>
<dbReference type="SUPFAM" id="SSF56796">
    <property type="entry name" value="Dehydroquinate synthase-like"/>
    <property type="match status" value="1"/>
</dbReference>
<comment type="similarity">
    <text evidence="1">Belongs to the iron-containing alcohol dehydrogenase family.</text>
</comment>
<comment type="cofactor">
    <cofactor evidence="4">
        <name>Zn(2+)</name>
        <dbReference type="ChEBI" id="CHEBI:29105"/>
    </cofactor>
    <text evidence="4">Binds 1 zinc ion per subunit.</text>
</comment>
<dbReference type="PIRSF" id="PIRSF000112">
    <property type="entry name" value="Glycerol_dehydrogenase"/>
    <property type="match status" value="1"/>
</dbReference>
<dbReference type="Proteomes" id="UP000501451">
    <property type="component" value="Chromosome"/>
</dbReference>
<evidence type="ECO:0000313" key="7">
    <source>
        <dbReference type="EMBL" id="QII81137.1"/>
    </source>
</evidence>
<keyword evidence="8" id="KW-1185">Reference proteome</keyword>
<evidence type="ECO:0000256" key="1">
    <source>
        <dbReference type="ARBA" id="ARBA00007358"/>
    </source>
</evidence>